<dbReference type="Gene3D" id="2.40.160.210">
    <property type="entry name" value="Acyl-CoA thioesterase, double hotdog domain"/>
    <property type="match status" value="1"/>
</dbReference>
<dbReference type="SUPFAM" id="SSF54637">
    <property type="entry name" value="Thioesterase/thiol ester dehydrase-isomerase"/>
    <property type="match status" value="1"/>
</dbReference>
<protein>
    <submittedName>
        <fullName evidence="2">TesB-like acyl-CoA thioesterase</fullName>
    </submittedName>
</protein>
<gene>
    <name evidence="2" type="ORF">A10D4_12652</name>
</gene>
<dbReference type="STRING" id="740709.A10D4_12652"/>
<evidence type="ECO:0000313" key="2">
    <source>
        <dbReference type="EMBL" id="EKE79855.1"/>
    </source>
</evidence>
<organism evidence="2 3">
    <name type="scientific">Idiomarina xiamenensis 10-D-4</name>
    <dbReference type="NCBI Taxonomy" id="740709"/>
    <lineage>
        <taxon>Bacteria</taxon>
        <taxon>Pseudomonadati</taxon>
        <taxon>Pseudomonadota</taxon>
        <taxon>Gammaproteobacteria</taxon>
        <taxon>Alteromonadales</taxon>
        <taxon>Idiomarinaceae</taxon>
        <taxon>Idiomarina</taxon>
    </lineage>
</organism>
<dbReference type="InterPro" id="IPR042171">
    <property type="entry name" value="Acyl-CoA_hotdog"/>
</dbReference>
<evidence type="ECO:0000313" key="3">
    <source>
        <dbReference type="Proteomes" id="UP000014115"/>
    </source>
</evidence>
<dbReference type="AlphaFoldDB" id="K2KQR9"/>
<dbReference type="InterPro" id="IPR049449">
    <property type="entry name" value="TesB_ACOT8-like_N"/>
</dbReference>
<proteinExistence type="predicted"/>
<dbReference type="RefSeq" id="WP_008489949.1">
    <property type="nucleotide sequence ID" value="NZ_AMRG01000021.1"/>
</dbReference>
<evidence type="ECO:0000259" key="1">
    <source>
        <dbReference type="Pfam" id="PF13622"/>
    </source>
</evidence>
<dbReference type="Proteomes" id="UP000014115">
    <property type="component" value="Unassembled WGS sequence"/>
</dbReference>
<sequence>MTKLAPSLEQVLHQLTAAEDEQQLQLPSGWGQGRALFGGLTVAVVIEHLRRAVAAQQALRSLSVSFVAPAV</sequence>
<keyword evidence="3" id="KW-1185">Reference proteome</keyword>
<comment type="caution">
    <text evidence="2">The sequence shown here is derived from an EMBL/GenBank/DDBJ whole genome shotgun (WGS) entry which is preliminary data.</text>
</comment>
<reference evidence="2 3" key="1">
    <citation type="journal article" date="2012" name="J. Bacteriol.">
        <title>Genome Sequence of Idiomarina xiamenensis Type Strain 10-D-4.</title>
        <authorList>
            <person name="Lai Q."/>
            <person name="Wang L."/>
            <person name="Wang W."/>
            <person name="Shao Z."/>
        </authorList>
    </citation>
    <scope>NUCLEOTIDE SEQUENCE [LARGE SCALE GENOMIC DNA]</scope>
    <source>
        <strain evidence="2 3">10-D-4</strain>
    </source>
</reference>
<feature type="domain" description="Acyl-CoA thioesterase-like N-terminal HotDog" evidence="1">
    <location>
        <begin position="26"/>
        <end position="70"/>
    </location>
</feature>
<feature type="non-terminal residue" evidence="2">
    <location>
        <position position="71"/>
    </location>
</feature>
<dbReference type="Pfam" id="PF13622">
    <property type="entry name" value="4HBT_3"/>
    <property type="match status" value="1"/>
</dbReference>
<dbReference type="eggNOG" id="COG1946">
    <property type="taxonomic scope" value="Bacteria"/>
</dbReference>
<name>K2KQR9_9GAMM</name>
<dbReference type="EMBL" id="AMRG01000021">
    <property type="protein sequence ID" value="EKE79855.1"/>
    <property type="molecule type" value="Genomic_DNA"/>
</dbReference>
<dbReference type="InterPro" id="IPR029069">
    <property type="entry name" value="HotDog_dom_sf"/>
</dbReference>
<accession>K2KQR9</accession>